<dbReference type="AlphaFoldDB" id="A0A0A0KSX2"/>
<evidence type="ECO:0000313" key="1">
    <source>
        <dbReference type="EMBL" id="KGN50846.1"/>
    </source>
</evidence>
<reference evidence="1 2" key="4">
    <citation type="journal article" date="2011" name="BMC Genomics">
        <title>RNA-Seq improves annotation of protein-coding genes in the cucumber genome.</title>
        <authorList>
            <person name="Li Z."/>
            <person name="Zhang Z."/>
            <person name="Yan P."/>
            <person name="Huang S."/>
            <person name="Fei Z."/>
            <person name="Lin K."/>
        </authorList>
    </citation>
    <scope>NUCLEOTIDE SEQUENCE [LARGE SCALE GENOMIC DNA]</scope>
    <source>
        <strain evidence="2">cv. 9930</strain>
    </source>
</reference>
<dbReference type="EMBL" id="CM002926">
    <property type="protein sequence ID" value="KGN50846.1"/>
    <property type="molecule type" value="Genomic_DNA"/>
</dbReference>
<gene>
    <name evidence="1" type="ORF">Csa_5G288090</name>
</gene>
<protein>
    <submittedName>
        <fullName evidence="1">Uncharacterized protein</fullName>
    </submittedName>
</protein>
<accession>A0A0A0KSX2</accession>
<dbReference type="Gramene" id="KGN50846">
    <property type="protein sequence ID" value="KGN50846"/>
    <property type="gene ID" value="Csa_5G288090"/>
</dbReference>
<name>A0A0A0KSX2_CUCSA</name>
<keyword evidence="2" id="KW-1185">Reference proteome</keyword>
<sequence length="54" mass="6249">MQQNRKEKKFQEATLVDSFLADLDELSDEDKFRVCNGVLLIHVNEVIILLVVCE</sequence>
<reference evidence="1 2" key="2">
    <citation type="journal article" date="2009" name="PLoS ONE">
        <title>An integrated genetic and cytogenetic map of the cucumber genome.</title>
        <authorList>
            <person name="Ren Y."/>
            <person name="Zhang Z."/>
            <person name="Liu J."/>
            <person name="Staub J.E."/>
            <person name="Han Y."/>
            <person name="Cheng Z."/>
            <person name="Li X."/>
            <person name="Lu J."/>
            <person name="Miao H."/>
            <person name="Kang H."/>
            <person name="Xie B."/>
            <person name="Gu X."/>
            <person name="Wang X."/>
            <person name="Du Y."/>
            <person name="Jin W."/>
            <person name="Huang S."/>
        </authorList>
    </citation>
    <scope>NUCLEOTIDE SEQUENCE [LARGE SCALE GENOMIC DNA]</scope>
    <source>
        <strain evidence="2">cv. 9930</strain>
    </source>
</reference>
<dbReference type="Proteomes" id="UP000029981">
    <property type="component" value="Chromosome 5"/>
</dbReference>
<evidence type="ECO:0000313" key="2">
    <source>
        <dbReference type="Proteomes" id="UP000029981"/>
    </source>
</evidence>
<reference evidence="1 2" key="3">
    <citation type="journal article" date="2010" name="BMC Genomics">
        <title>Transcriptome sequencing and comparative analysis of cucumber flowers with different sex types.</title>
        <authorList>
            <person name="Guo S."/>
            <person name="Zheng Y."/>
            <person name="Joung J.G."/>
            <person name="Liu S."/>
            <person name="Zhang Z."/>
            <person name="Crasta O.R."/>
            <person name="Sobral B.W."/>
            <person name="Xu Y."/>
            <person name="Huang S."/>
            <person name="Fei Z."/>
        </authorList>
    </citation>
    <scope>NUCLEOTIDE SEQUENCE [LARGE SCALE GENOMIC DNA]</scope>
    <source>
        <strain evidence="2">cv. 9930</strain>
    </source>
</reference>
<reference evidence="1 2" key="1">
    <citation type="journal article" date="2009" name="Nat. Genet.">
        <title>The genome of the cucumber, Cucumis sativus L.</title>
        <authorList>
            <person name="Huang S."/>
            <person name="Li R."/>
            <person name="Zhang Z."/>
            <person name="Li L."/>
            <person name="Gu X."/>
            <person name="Fan W."/>
            <person name="Lucas W.J."/>
            <person name="Wang X."/>
            <person name="Xie B."/>
            <person name="Ni P."/>
            <person name="Ren Y."/>
            <person name="Zhu H."/>
            <person name="Li J."/>
            <person name="Lin K."/>
            <person name="Jin W."/>
            <person name="Fei Z."/>
            <person name="Li G."/>
            <person name="Staub J."/>
            <person name="Kilian A."/>
            <person name="van der Vossen E.A."/>
            <person name="Wu Y."/>
            <person name="Guo J."/>
            <person name="He J."/>
            <person name="Jia Z."/>
            <person name="Ren Y."/>
            <person name="Tian G."/>
            <person name="Lu Y."/>
            <person name="Ruan J."/>
            <person name="Qian W."/>
            <person name="Wang M."/>
            <person name="Huang Q."/>
            <person name="Li B."/>
            <person name="Xuan Z."/>
            <person name="Cao J."/>
            <person name="Asan"/>
            <person name="Wu Z."/>
            <person name="Zhang J."/>
            <person name="Cai Q."/>
            <person name="Bai Y."/>
            <person name="Zhao B."/>
            <person name="Han Y."/>
            <person name="Li Y."/>
            <person name="Li X."/>
            <person name="Wang S."/>
            <person name="Shi Q."/>
            <person name="Liu S."/>
            <person name="Cho W.K."/>
            <person name="Kim J.Y."/>
            <person name="Xu Y."/>
            <person name="Heller-Uszynska K."/>
            <person name="Miao H."/>
            <person name="Cheng Z."/>
            <person name="Zhang S."/>
            <person name="Wu J."/>
            <person name="Yang Y."/>
            <person name="Kang H."/>
            <person name="Li M."/>
            <person name="Liang H."/>
            <person name="Ren X."/>
            <person name="Shi Z."/>
            <person name="Wen M."/>
            <person name="Jian M."/>
            <person name="Yang H."/>
            <person name="Zhang G."/>
            <person name="Yang Z."/>
            <person name="Chen R."/>
            <person name="Liu S."/>
            <person name="Li J."/>
            <person name="Ma L."/>
            <person name="Liu H."/>
            <person name="Zhou Y."/>
            <person name="Zhao J."/>
            <person name="Fang X."/>
            <person name="Li G."/>
            <person name="Fang L."/>
            <person name="Li Y."/>
            <person name="Liu D."/>
            <person name="Zheng H."/>
            <person name="Zhang Y."/>
            <person name="Qin N."/>
            <person name="Li Z."/>
            <person name="Yang G."/>
            <person name="Yang S."/>
            <person name="Bolund L."/>
            <person name="Kristiansen K."/>
            <person name="Zheng H."/>
            <person name="Li S."/>
            <person name="Zhang X."/>
            <person name="Yang H."/>
            <person name="Wang J."/>
            <person name="Sun R."/>
            <person name="Zhang B."/>
            <person name="Jiang S."/>
            <person name="Wang J."/>
            <person name="Du Y."/>
            <person name="Li S."/>
        </authorList>
    </citation>
    <scope>NUCLEOTIDE SEQUENCE [LARGE SCALE GENOMIC DNA]</scope>
    <source>
        <strain evidence="2">cv. 9930</strain>
    </source>
</reference>
<organism evidence="1 2">
    <name type="scientific">Cucumis sativus</name>
    <name type="common">Cucumber</name>
    <dbReference type="NCBI Taxonomy" id="3659"/>
    <lineage>
        <taxon>Eukaryota</taxon>
        <taxon>Viridiplantae</taxon>
        <taxon>Streptophyta</taxon>
        <taxon>Embryophyta</taxon>
        <taxon>Tracheophyta</taxon>
        <taxon>Spermatophyta</taxon>
        <taxon>Magnoliopsida</taxon>
        <taxon>eudicotyledons</taxon>
        <taxon>Gunneridae</taxon>
        <taxon>Pentapetalae</taxon>
        <taxon>rosids</taxon>
        <taxon>fabids</taxon>
        <taxon>Cucurbitales</taxon>
        <taxon>Cucurbitaceae</taxon>
        <taxon>Benincaseae</taxon>
        <taxon>Cucumis</taxon>
    </lineage>
</organism>
<proteinExistence type="predicted"/>